<comment type="function">
    <text evidence="5">Part of a binding-protein-dependent transport system for aliphatic sulfonates. Putative binding protein.</text>
</comment>
<dbReference type="FunFam" id="3.40.190.10:FF:000050">
    <property type="entry name" value="Sulfonate ABC transporter substrate-binding protein"/>
    <property type="match status" value="1"/>
</dbReference>
<keyword evidence="4" id="KW-0732">Signal</keyword>
<gene>
    <name evidence="9" type="ORF">DA73_0238030</name>
    <name evidence="8" type="ORF">DA73_0400032020</name>
</gene>
<comment type="caution">
    <text evidence="9">The sequence shown here is derived from an EMBL/GenBank/DDBJ whole genome shotgun (WGS) entry which is preliminary data.</text>
</comment>
<dbReference type="Gene3D" id="3.40.190.10">
    <property type="entry name" value="Periplasmic binding protein-like II"/>
    <property type="match status" value="2"/>
</dbReference>
<organism evidence="9">
    <name type="scientific">Tolypothrix bouteillei VB521301</name>
    <dbReference type="NCBI Taxonomy" id="1479485"/>
    <lineage>
        <taxon>Bacteria</taxon>
        <taxon>Bacillati</taxon>
        <taxon>Cyanobacteriota</taxon>
        <taxon>Cyanophyceae</taxon>
        <taxon>Nostocales</taxon>
        <taxon>Tolypothrichaceae</taxon>
        <taxon>Tolypothrix</taxon>
    </lineage>
</organism>
<evidence type="ECO:0000256" key="3">
    <source>
        <dbReference type="ARBA" id="ARBA00022448"/>
    </source>
</evidence>
<accession>A0A0C1MXH4</accession>
<evidence type="ECO:0000313" key="9">
    <source>
        <dbReference type="EMBL" id="KIE07012.1"/>
    </source>
</evidence>
<protein>
    <recommendedName>
        <fullName evidence="6">Putative aliphatic sulfonates-binding protein</fullName>
    </recommendedName>
</protein>
<comment type="similarity">
    <text evidence="2">Belongs to the bacterial solute-binding protein SsuA/TauA family.</text>
</comment>
<evidence type="ECO:0000313" key="10">
    <source>
        <dbReference type="Proteomes" id="UP000029738"/>
    </source>
</evidence>
<proteinExistence type="inferred from homology"/>
<dbReference type="GO" id="GO:0016020">
    <property type="term" value="C:membrane"/>
    <property type="evidence" value="ECO:0007669"/>
    <property type="project" value="InterPro"/>
</dbReference>
<dbReference type="RefSeq" id="WP_038074260.1">
    <property type="nucleotide sequence ID" value="NZ_JHEG04000001.1"/>
</dbReference>
<dbReference type="PANTHER" id="PTHR30024:SF42">
    <property type="entry name" value="ALIPHATIC SULFONATES-BINDING PROTEIN-RELATED"/>
    <property type="match status" value="1"/>
</dbReference>
<evidence type="ECO:0000256" key="6">
    <source>
        <dbReference type="ARBA" id="ARBA00070228"/>
    </source>
</evidence>
<dbReference type="PANTHER" id="PTHR30024">
    <property type="entry name" value="ALIPHATIC SULFONATES-BINDING PROTEIN-RELATED"/>
    <property type="match status" value="1"/>
</dbReference>
<dbReference type="STRING" id="1479485.DA73_0238030"/>
<dbReference type="InterPro" id="IPR001638">
    <property type="entry name" value="Solute-binding_3/MltF_N"/>
</dbReference>
<dbReference type="EMBL" id="JHEG04000001">
    <property type="protein sequence ID" value="KAF3889584.1"/>
    <property type="molecule type" value="Genomic_DNA"/>
</dbReference>
<evidence type="ECO:0000313" key="8">
    <source>
        <dbReference type="EMBL" id="KAF3889584.1"/>
    </source>
</evidence>
<dbReference type="SMART" id="SM00062">
    <property type="entry name" value="PBPb"/>
    <property type="match status" value="1"/>
</dbReference>
<dbReference type="NCBIfam" id="TIGR01728">
    <property type="entry name" value="SsuA_fam"/>
    <property type="match status" value="1"/>
</dbReference>
<dbReference type="EMBL" id="JHEG02000059">
    <property type="protein sequence ID" value="KIE07012.1"/>
    <property type="molecule type" value="Genomic_DNA"/>
</dbReference>
<dbReference type="SUPFAM" id="SSF53850">
    <property type="entry name" value="Periplasmic binding protein-like II"/>
    <property type="match status" value="1"/>
</dbReference>
<evidence type="ECO:0000256" key="4">
    <source>
        <dbReference type="ARBA" id="ARBA00022729"/>
    </source>
</evidence>
<dbReference type="OrthoDB" id="286202at2"/>
<keyword evidence="10" id="KW-1185">Reference proteome</keyword>
<dbReference type="InterPro" id="IPR015168">
    <property type="entry name" value="SsuA/THI5"/>
</dbReference>
<evidence type="ECO:0000256" key="5">
    <source>
        <dbReference type="ARBA" id="ARBA00055538"/>
    </source>
</evidence>
<dbReference type="Pfam" id="PF09084">
    <property type="entry name" value="NMT1"/>
    <property type="match status" value="1"/>
</dbReference>
<dbReference type="GO" id="GO:0042626">
    <property type="term" value="F:ATPase-coupled transmembrane transporter activity"/>
    <property type="evidence" value="ECO:0007669"/>
    <property type="project" value="InterPro"/>
</dbReference>
<dbReference type="GO" id="GO:0042597">
    <property type="term" value="C:periplasmic space"/>
    <property type="evidence" value="ECO:0007669"/>
    <property type="project" value="UniProtKB-SubCell"/>
</dbReference>
<dbReference type="AlphaFoldDB" id="A0A0C1MXH4"/>
<keyword evidence="3" id="KW-0813">Transport</keyword>
<sequence length="342" mass="37715">MTSIKRRHVLSLSLSTVASFAYKSLASTREATSYAVDLAQANPGSTNTSKNASKLRLGFQPPYVTVFAMREQKLLEKAFAGQPTSFEYRRMLSLKPVTEALAAGALDLGLGGTPIPAIAAGLPIRVIALVERSPKTHALLVRPNSPIKSIKDLKDKKIGTPTGRSHLLVVRVLESIGLKDTDVKWVQLENDVGRAALLSGAIDVWATWDPFYASVQVAKEAIAIADGTQYVLNYVALFGRTEYIEQNPETVRRFLKAYQQAVNWVKQNRQKAVEILVRENKLAPEAAALTLSRRNILLQPPNQEYRTDLVNQSKLLARLGLIKQEPDWSQAIDTKLATSIKT</sequence>
<evidence type="ECO:0000259" key="7">
    <source>
        <dbReference type="SMART" id="SM00062"/>
    </source>
</evidence>
<dbReference type="InterPro" id="IPR010067">
    <property type="entry name" value="ABC_SsuA_sub-bd"/>
</dbReference>
<reference evidence="9" key="1">
    <citation type="journal article" date="2015" name="Genome Announc.">
        <title>Draft Genome Sequence of Tolypothrix boutellei Strain VB521301.</title>
        <authorList>
            <person name="Chandrababunaidu M.M."/>
            <person name="Singh D."/>
            <person name="Sen D."/>
            <person name="Bhan S."/>
            <person name="Das S."/>
            <person name="Gupta A."/>
            <person name="Adhikary S.P."/>
            <person name="Tripathy S."/>
        </authorList>
    </citation>
    <scope>NUCLEOTIDE SEQUENCE</scope>
    <source>
        <strain evidence="9">VB521301</strain>
    </source>
</reference>
<name>A0A0C1MXH4_9CYAN</name>
<evidence type="ECO:0000256" key="1">
    <source>
        <dbReference type="ARBA" id="ARBA00004418"/>
    </source>
</evidence>
<comment type="subcellular location">
    <subcellularLocation>
        <location evidence="1">Periplasm</location>
    </subcellularLocation>
</comment>
<dbReference type="Proteomes" id="UP000029738">
    <property type="component" value="Unassembled WGS sequence"/>
</dbReference>
<evidence type="ECO:0000256" key="2">
    <source>
        <dbReference type="ARBA" id="ARBA00010742"/>
    </source>
</evidence>
<reference evidence="8" key="2">
    <citation type="submission" date="2019-11" db="EMBL/GenBank/DDBJ databases">
        <title>Improved Assembly of Tolypothrix boutellei genome.</title>
        <authorList>
            <person name="Sarangi A.N."/>
            <person name="Mukherjee M."/>
            <person name="Ghosh S."/>
            <person name="Singh D."/>
            <person name="Das A."/>
            <person name="Kant S."/>
            <person name="Prusty A."/>
            <person name="Tripathy S."/>
        </authorList>
    </citation>
    <scope>NUCLEOTIDE SEQUENCE</scope>
    <source>
        <strain evidence="8">VB521301</strain>
    </source>
</reference>
<feature type="domain" description="Solute-binding protein family 3/N-terminal" evidence="7">
    <location>
        <begin position="54"/>
        <end position="272"/>
    </location>
</feature>